<dbReference type="EMBL" id="PISD01000077">
    <property type="protein sequence ID" value="PKG26134.1"/>
    <property type="molecule type" value="Genomic_DNA"/>
</dbReference>
<dbReference type="SUPFAM" id="SSF56281">
    <property type="entry name" value="Metallo-hydrolase/oxidoreductase"/>
    <property type="match status" value="1"/>
</dbReference>
<organism evidence="2 3">
    <name type="scientific">Cytobacillus horneckiae</name>
    <dbReference type="NCBI Taxonomy" id="549687"/>
    <lineage>
        <taxon>Bacteria</taxon>
        <taxon>Bacillati</taxon>
        <taxon>Bacillota</taxon>
        <taxon>Bacilli</taxon>
        <taxon>Bacillales</taxon>
        <taxon>Bacillaceae</taxon>
        <taxon>Cytobacillus</taxon>
    </lineage>
</organism>
<reference evidence="2 3" key="1">
    <citation type="journal article" date="2010" name="Int. J. Syst. Evol. Microbiol.">
        <title>Bacillus horneckiae sp. nov., isolated from a spacecraft-assembly clean room.</title>
        <authorList>
            <person name="Vaishampayan P."/>
            <person name="Probst A."/>
            <person name="Krishnamurthi S."/>
            <person name="Ghosh S."/>
            <person name="Osman S."/>
            <person name="McDowall A."/>
            <person name="Ruckmani A."/>
            <person name="Mayilraj S."/>
            <person name="Venkateswaran K."/>
        </authorList>
    </citation>
    <scope>NUCLEOTIDE SEQUENCE [LARGE SCALE GENOMIC DNA]</scope>
    <source>
        <strain evidence="3">1PO1SC</strain>
    </source>
</reference>
<gene>
    <name evidence="2" type="ORF">CWS20_25795</name>
</gene>
<dbReference type="InterPro" id="IPR001279">
    <property type="entry name" value="Metallo-B-lactamas"/>
</dbReference>
<keyword evidence="2" id="KW-0378">Hydrolase</keyword>
<keyword evidence="3" id="KW-1185">Reference proteome</keyword>
<accession>A0A2N0Z9D9</accession>
<dbReference type="GO" id="GO:0016787">
    <property type="term" value="F:hydrolase activity"/>
    <property type="evidence" value="ECO:0007669"/>
    <property type="project" value="UniProtKB-KW"/>
</dbReference>
<feature type="domain" description="Metallo-beta-lactamase" evidence="1">
    <location>
        <begin position="26"/>
        <end position="195"/>
    </location>
</feature>
<evidence type="ECO:0000313" key="3">
    <source>
        <dbReference type="Proteomes" id="UP000233343"/>
    </source>
</evidence>
<dbReference type="AlphaFoldDB" id="A0A2N0Z9D9"/>
<comment type="caution">
    <text evidence="2">The sequence shown here is derived from an EMBL/GenBank/DDBJ whole genome shotgun (WGS) entry which is preliminary data.</text>
</comment>
<dbReference type="InterPro" id="IPR050662">
    <property type="entry name" value="Sec-metab_biosynth-thioest"/>
</dbReference>
<dbReference type="RefSeq" id="WP_066197673.1">
    <property type="nucleotide sequence ID" value="NZ_JAMAUX010000002.1"/>
</dbReference>
<evidence type="ECO:0000259" key="1">
    <source>
        <dbReference type="SMART" id="SM00849"/>
    </source>
</evidence>
<dbReference type="SMART" id="SM00849">
    <property type="entry name" value="Lactamase_B"/>
    <property type="match status" value="1"/>
</dbReference>
<dbReference type="Pfam" id="PF00753">
    <property type="entry name" value="Lactamase_B"/>
    <property type="match status" value="1"/>
</dbReference>
<dbReference type="PANTHER" id="PTHR23131">
    <property type="entry name" value="ENDORIBONUCLEASE LACTB2"/>
    <property type="match status" value="1"/>
</dbReference>
<evidence type="ECO:0000313" key="2">
    <source>
        <dbReference type="EMBL" id="PKG26134.1"/>
    </source>
</evidence>
<name>A0A2N0Z9D9_9BACI</name>
<proteinExistence type="predicted"/>
<dbReference type="InterPro" id="IPR036866">
    <property type="entry name" value="RibonucZ/Hydroxyglut_hydro"/>
</dbReference>
<protein>
    <submittedName>
        <fullName evidence="2">MBL fold metallo-hydrolase</fullName>
    </submittedName>
</protein>
<dbReference type="Gene3D" id="3.60.15.10">
    <property type="entry name" value="Ribonuclease Z/Hydroxyacylglutathione hydrolase-like"/>
    <property type="match status" value="1"/>
</dbReference>
<sequence>MLTIYKHDGVICAEGGLERNGKVVRTIYSFIVDGIVVDTGPKNLQTELVPFYESLSLNKVVLTHSHEDHSGNCPWFAEEMKLPVFVHSKGVEICAQHTPYPKYRQNTWGTREAFHALPLGSTISSNHYTWEVIYTPGHADDHIALFNKERGMMFSGDLYVDPHTRIAMDTESIPVIIQSLKKLLTYDFQSMFCAHSGYHANGKVQIKRKIDYLENLYEKVEKLYNEGGSVQEIKERLFPKKYGMIQLSNGEWDTLHIVSSIIDDIEIRKSLQKK</sequence>
<dbReference type="Proteomes" id="UP000233343">
    <property type="component" value="Unassembled WGS sequence"/>
</dbReference>